<dbReference type="EMBL" id="DS999411">
    <property type="protein sequence ID" value="EED36205.1"/>
    <property type="molecule type" value="Genomic_DNA"/>
</dbReference>
<dbReference type="OrthoDB" id="7052771at2"/>
<proteinExistence type="predicted"/>
<dbReference type="AlphaFoldDB" id="B8KW36"/>
<gene>
    <name evidence="1" type="ORF">NOR51B_2153</name>
</gene>
<name>B8KW36_9GAMM</name>
<dbReference type="RefSeq" id="WP_009020949.1">
    <property type="nucleotide sequence ID" value="NZ_DS999411.1"/>
</dbReference>
<reference evidence="2" key="1">
    <citation type="journal article" date="2013" name="BMC Microbiol.">
        <title>Taxonomy and evolution of bacteriochlorophyll a-containing members of the OM60/NOR5 clade of marine gammaproteobacteria: description of Luminiphilus syltensis gen. nov., sp. nov., reclassification of Haliea rubra as Pseudohaliea rubra gen. nov., comb. nov., and emendation of Chromatocurvus halotolerans.</title>
        <authorList>
            <person name="Spring S."/>
            <person name="Riedel T."/>
            <person name="Sproer C."/>
            <person name="Yan S."/>
            <person name="Harder J."/>
            <person name="Fuchs B.M."/>
        </authorList>
    </citation>
    <scope>NUCLEOTIDE SEQUENCE [LARGE SCALE GENOMIC DNA]</scope>
    <source>
        <strain evidence="2">NOR51-B</strain>
    </source>
</reference>
<keyword evidence="2" id="KW-1185">Reference proteome</keyword>
<sequence length="413" mass="44463">MTAIIDINDATLGCWSNDHWERSPAYAWFDGGHYHYGEAAARTARLTPRSVNTRYWWQLSTDPLTPALGPARHTADLVHGHLKSLYAAAGHPDSVVIVAPGSMSRAQLSLLLGIAGTLPFSIEAIIHRSALFSAALGTTRSPHVELQLHQTLVTSTERRKGVSHAGESQQLPGRGLLALQDRLASIIAGRFVEQTRFDPQRKAASEQTLFDALFDLLADIKQRGEARLTIDGYQARITAKDLQSIGQELSTAIATLIPEDSETIVLDSLLGMIPGFSLPFPTVLPGEQALPEVIEEKMAELRQPADSLSFQRAVPISGRHVEGTSLEAPADIEQAGVLATHLLSEDTARALGCELALFGTAIKQADGKQLILDGPVPATLEVNGARAEPGQTLRLGDVLSNGDVEARLVRVED</sequence>
<dbReference type="eggNOG" id="ENOG5031ID0">
    <property type="taxonomic scope" value="Bacteria"/>
</dbReference>
<evidence type="ECO:0000313" key="1">
    <source>
        <dbReference type="EMBL" id="EED36205.1"/>
    </source>
</evidence>
<dbReference type="HOGENOM" id="CLU_635787_0_0_6"/>
<evidence type="ECO:0000313" key="2">
    <source>
        <dbReference type="Proteomes" id="UP000004699"/>
    </source>
</evidence>
<accession>B8KW36</accession>
<dbReference type="STRING" id="565045.NOR51B_2153"/>
<protein>
    <submittedName>
        <fullName evidence="1">Uncharacterized protein</fullName>
    </submittedName>
</protein>
<dbReference type="Proteomes" id="UP000004699">
    <property type="component" value="Unassembled WGS sequence"/>
</dbReference>
<organism evidence="1 2">
    <name type="scientific">Luminiphilus syltensis NOR5-1B</name>
    <dbReference type="NCBI Taxonomy" id="565045"/>
    <lineage>
        <taxon>Bacteria</taxon>
        <taxon>Pseudomonadati</taxon>
        <taxon>Pseudomonadota</taxon>
        <taxon>Gammaproteobacteria</taxon>
        <taxon>Cellvibrionales</taxon>
        <taxon>Halieaceae</taxon>
        <taxon>Luminiphilus</taxon>
    </lineage>
</organism>